<sequence>MELDKALHFLRTNHRAVLLTRHRDGRPQMSPVLAAVDDDDRVVISTRETAAKTRNVLRDPQVSFCAFTDGFFGDWIQIDGTAEVVALPEAMDHLVAYYRSVSGEHPDWDDYRAAMVRDRRVVMRITLSHAGPDRHG</sequence>
<protein>
    <submittedName>
        <fullName evidence="3">PPOX class probable F420-dependent enzyme</fullName>
    </submittedName>
</protein>
<dbReference type="GO" id="GO:0005829">
    <property type="term" value="C:cytosol"/>
    <property type="evidence" value="ECO:0007669"/>
    <property type="project" value="TreeGrafter"/>
</dbReference>
<feature type="domain" description="Pyridoxamine 5'-phosphate oxidase N-terminal" evidence="2">
    <location>
        <begin position="5"/>
        <end position="128"/>
    </location>
</feature>
<dbReference type="RefSeq" id="WP_091097814.1">
    <property type="nucleotide sequence ID" value="NZ_FOBF01000001.1"/>
</dbReference>
<dbReference type="AlphaFoldDB" id="A0A1H7GJL8"/>
<dbReference type="Gene3D" id="2.30.110.10">
    <property type="entry name" value="Electron Transport, Fmn-binding Protein, Chain A"/>
    <property type="match status" value="1"/>
</dbReference>
<reference evidence="3 4" key="1">
    <citation type="submission" date="2016-10" db="EMBL/GenBank/DDBJ databases">
        <authorList>
            <person name="de Groot N.N."/>
        </authorList>
    </citation>
    <scope>NUCLEOTIDE SEQUENCE [LARGE SCALE GENOMIC DNA]</scope>
    <source>
        <strain evidence="3 4">DSM 43357</strain>
    </source>
</reference>
<dbReference type="Proteomes" id="UP000198953">
    <property type="component" value="Unassembled WGS sequence"/>
</dbReference>
<dbReference type="NCBIfam" id="TIGR03618">
    <property type="entry name" value="Rv1155_F420"/>
    <property type="match status" value="1"/>
</dbReference>
<evidence type="ECO:0000313" key="3">
    <source>
        <dbReference type="EMBL" id="SEK38291.1"/>
    </source>
</evidence>
<gene>
    <name evidence="3" type="ORF">SAMN05660976_00411</name>
</gene>
<dbReference type="InterPro" id="IPR052019">
    <property type="entry name" value="F420H2_bilvrd_red/Heme_oxyg"/>
</dbReference>
<dbReference type="EMBL" id="FOBF01000001">
    <property type="protein sequence ID" value="SEK38291.1"/>
    <property type="molecule type" value="Genomic_DNA"/>
</dbReference>
<name>A0A1H7GJL8_9ACTN</name>
<evidence type="ECO:0000256" key="1">
    <source>
        <dbReference type="ARBA" id="ARBA00023002"/>
    </source>
</evidence>
<dbReference type="InterPro" id="IPR012349">
    <property type="entry name" value="Split_barrel_FMN-bd"/>
</dbReference>
<dbReference type="InterPro" id="IPR011576">
    <property type="entry name" value="Pyridox_Oxase_N"/>
</dbReference>
<organism evidence="3 4">
    <name type="scientific">Nonomuraea pusilla</name>
    <dbReference type="NCBI Taxonomy" id="46177"/>
    <lineage>
        <taxon>Bacteria</taxon>
        <taxon>Bacillati</taxon>
        <taxon>Actinomycetota</taxon>
        <taxon>Actinomycetes</taxon>
        <taxon>Streptosporangiales</taxon>
        <taxon>Streptosporangiaceae</taxon>
        <taxon>Nonomuraea</taxon>
    </lineage>
</organism>
<dbReference type="OrthoDB" id="1094370at2"/>
<accession>A0A1H7GJL8</accession>
<dbReference type="InterPro" id="IPR019920">
    <property type="entry name" value="F420-binding_dom_put"/>
</dbReference>
<evidence type="ECO:0000313" key="4">
    <source>
        <dbReference type="Proteomes" id="UP000198953"/>
    </source>
</evidence>
<dbReference type="PANTHER" id="PTHR35176">
    <property type="entry name" value="HEME OXYGENASE HI_0854-RELATED"/>
    <property type="match status" value="1"/>
</dbReference>
<dbReference type="GO" id="GO:0070967">
    <property type="term" value="F:coenzyme F420 binding"/>
    <property type="evidence" value="ECO:0007669"/>
    <property type="project" value="TreeGrafter"/>
</dbReference>
<evidence type="ECO:0000259" key="2">
    <source>
        <dbReference type="Pfam" id="PF01243"/>
    </source>
</evidence>
<dbReference type="SUPFAM" id="SSF50475">
    <property type="entry name" value="FMN-binding split barrel"/>
    <property type="match status" value="1"/>
</dbReference>
<keyword evidence="1" id="KW-0560">Oxidoreductase</keyword>
<dbReference type="PANTHER" id="PTHR35176:SF2">
    <property type="entry name" value="F420H(2)-DEPENDENT REDUCTASE RV1155"/>
    <property type="match status" value="1"/>
</dbReference>
<dbReference type="Pfam" id="PF01243">
    <property type="entry name" value="PNPOx_N"/>
    <property type="match status" value="1"/>
</dbReference>
<keyword evidence="4" id="KW-1185">Reference proteome</keyword>
<dbReference type="GO" id="GO:0016627">
    <property type="term" value="F:oxidoreductase activity, acting on the CH-CH group of donors"/>
    <property type="evidence" value="ECO:0007669"/>
    <property type="project" value="TreeGrafter"/>
</dbReference>
<proteinExistence type="predicted"/>
<dbReference type="STRING" id="46177.SAMN05660976_00411"/>